<comment type="similarity">
    <text evidence="2 5">Belongs to the ORC2 family.</text>
</comment>
<evidence type="ECO:0000259" key="8">
    <source>
        <dbReference type="Pfam" id="PF24882"/>
    </source>
</evidence>
<dbReference type="PANTHER" id="PTHR14052">
    <property type="entry name" value="ORIGIN RECOGNITION COMPLEX SUBUNIT 2"/>
    <property type="match status" value="1"/>
</dbReference>
<feature type="compositionally biased region" description="Basic residues" evidence="6">
    <location>
        <begin position="442"/>
        <end position="461"/>
    </location>
</feature>
<accession>A0A9P4Q9J7</accession>
<feature type="domain" description="Origin recognition complex subunit 2 RecA-like" evidence="7">
    <location>
        <begin position="184"/>
        <end position="347"/>
    </location>
</feature>
<dbReference type="GO" id="GO:0003688">
    <property type="term" value="F:DNA replication origin binding"/>
    <property type="evidence" value="ECO:0007669"/>
    <property type="project" value="UniProtKB-UniRule"/>
</dbReference>
<keyword evidence="10" id="KW-1185">Reference proteome</keyword>
<evidence type="ECO:0000256" key="2">
    <source>
        <dbReference type="ARBA" id="ARBA00007421"/>
    </source>
</evidence>
<feature type="compositionally biased region" description="Polar residues" evidence="6">
    <location>
        <begin position="46"/>
        <end position="71"/>
    </location>
</feature>
<feature type="region of interest" description="Disordered" evidence="6">
    <location>
        <begin position="432"/>
        <end position="469"/>
    </location>
</feature>
<evidence type="ECO:0000313" key="9">
    <source>
        <dbReference type="EMBL" id="KAF2720577.1"/>
    </source>
</evidence>
<evidence type="ECO:0000313" key="10">
    <source>
        <dbReference type="Proteomes" id="UP000799441"/>
    </source>
</evidence>
<evidence type="ECO:0000256" key="3">
    <source>
        <dbReference type="ARBA" id="ARBA00022705"/>
    </source>
</evidence>
<evidence type="ECO:0000259" key="7">
    <source>
        <dbReference type="Pfam" id="PF04084"/>
    </source>
</evidence>
<reference evidence="9" key="1">
    <citation type="journal article" date="2020" name="Stud. Mycol.">
        <title>101 Dothideomycetes genomes: a test case for predicting lifestyles and emergence of pathogens.</title>
        <authorList>
            <person name="Haridas S."/>
            <person name="Albert R."/>
            <person name="Binder M."/>
            <person name="Bloem J."/>
            <person name="Labutti K."/>
            <person name="Salamov A."/>
            <person name="Andreopoulos B."/>
            <person name="Baker S."/>
            <person name="Barry K."/>
            <person name="Bills G."/>
            <person name="Bluhm B."/>
            <person name="Cannon C."/>
            <person name="Castanera R."/>
            <person name="Culley D."/>
            <person name="Daum C."/>
            <person name="Ezra D."/>
            <person name="Gonzalez J."/>
            <person name="Henrissat B."/>
            <person name="Kuo A."/>
            <person name="Liang C."/>
            <person name="Lipzen A."/>
            <person name="Lutzoni F."/>
            <person name="Magnuson J."/>
            <person name="Mondo S."/>
            <person name="Nolan M."/>
            <person name="Ohm R."/>
            <person name="Pangilinan J."/>
            <person name="Park H.-J."/>
            <person name="Ramirez L."/>
            <person name="Alfaro M."/>
            <person name="Sun H."/>
            <person name="Tritt A."/>
            <person name="Yoshinaga Y."/>
            <person name="Zwiers L.-H."/>
            <person name="Turgeon B."/>
            <person name="Goodwin S."/>
            <person name="Spatafora J."/>
            <person name="Crous P."/>
            <person name="Grigoriev I."/>
        </authorList>
    </citation>
    <scope>NUCLEOTIDE SEQUENCE</scope>
    <source>
        <strain evidence="9">CBS 116435</strain>
    </source>
</reference>
<dbReference type="Proteomes" id="UP000799441">
    <property type="component" value="Unassembled WGS sequence"/>
</dbReference>
<comment type="subunit">
    <text evidence="5">Component of the origin recognition complex (ORC).</text>
</comment>
<comment type="subcellular location">
    <subcellularLocation>
        <location evidence="1 5">Nucleus</location>
    </subcellularLocation>
</comment>
<evidence type="ECO:0000256" key="6">
    <source>
        <dbReference type="SAM" id="MobiDB-lite"/>
    </source>
</evidence>
<evidence type="ECO:0000256" key="4">
    <source>
        <dbReference type="ARBA" id="ARBA00023242"/>
    </source>
</evidence>
<dbReference type="PANTHER" id="PTHR14052:SF0">
    <property type="entry name" value="ORIGIN RECOGNITION COMPLEX SUBUNIT 2"/>
    <property type="match status" value="1"/>
</dbReference>
<organism evidence="9 10">
    <name type="scientific">Polychaeton citri CBS 116435</name>
    <dbReference type="NCBI Taxonomy" id="1314669"/>
    <lineage>
        <taxon>Eukaryota</taxon>
        <taxon>Fungi</taxon>
        <taxon>Dikarya</taxon>
        <taxon>Ascomycota</taxon>
        <taxon>Pezizomycotina</taxon>
        <taxon>Dothideomycetes</taxon>
        <taxon>Dothideomycetidae</taxon>
        <taxon>Capnodiales</taxon>
        <taxon>Capnodiaceae</taxon>
        <taxon>Polychaeton</taxon>
    </lineage>
</organism>
<feature type="domain" description="Origin recognition complex subunit 2 winged-helix" evidence="8">
    <location>
        <begin position="468"/>
        <end position="527"/>
    </location>
</feature>
<name>A0A9P4Q9J7_9PEZI</name>
<dbReference type="InterPro" id="IPR056773">
    <property type="entry name" value="WHD_ORC2"/>
</dbReference>
<proteinExistence type="inferred from homology"/>
<dbReference type="EMBL" id="MU003798">
    <property type="protein sequence ID" value="KAF2720577.1"/>
    <property type="molecule type" value="Genomic_DNA"/>
</dbReference>
<dbReference type="AlphaFoldDB" id="A0A9P4Q9J7"/>
<keyword evidence="4 5" id="KW-0539">Nucleus</keyword>
<protein>
    <recommendedName>
        <fullName evidence="5">Origin recognition complex subunit 2</fullName>
    </recommendedName>
</protein>
<dbReference type="GO" id="GO:0005664">
    <property type="term" value="C:nuclear origin of replication recognition complex"/>
    <property type="evidence" value="ECO:0007669"/>
    <property type="project" value="UniProtKB-UniRule"/>
</dbReference>
<sequence length="536" mass="59834">MPKRKSGNDPEDSSGLTPKRLKRSLNDDGIDISTQPDATPARRSALRTTPSKVSNGEFTPTSTRRVLFSSTKEADRSVKQAPSSKPNERSARRKSAWTLQQAPTLEDVSEAEDDDDEIALAQEILQDDEEQDNSVPSQGATQSRKLPFGRLKGKRRELENLLLNHDDYREHMTLFRDAHQRDAERLQEHHKHAFDQWLFELEEDYNLCLYGYGSKRVLLMDFIEQLHWAVASSTRIVVVNGYTPGLAVRDVLTMLSAQVLAKTARLPAQPAAALDTILGALTDKPAMRIALVIHSLDHSNLRNSQLTIAKLASHPQIQLVASCDSPNFALLWDLHLLRLFRFVYHDTTTFAPYTSELDPVLDVNALLGRSGRRFGGKDGVGYVLKSLPENARSLFRILVSEQLALAHAEPDIAAGFGSEEYDDDDVLGVSDEEAALADTPSRRGRGRGRGRPPKAAKKPKAASRPVGGPSTGVEFRTLYHKAVEEFVCSSELNFRTLLKEFHDHQMLESRKDAMGTERLTVPFRSEELNLILEELA</sequence>
<comment type="function">
    <text evidence="5">Component of the origin recognition complex (ORC) that binds origins of replication. DNA-binding is ATP-dependent. ORC is required to assemble the pre-replication complex necessary to initiate DNA replication.</text>
</comment>
<gene>
    <name evidence="9" type="ORF">K431DRAFT_90023</name>
</gene>
<dbReference type="InterPro" id="IPR007220">
    <property type="entry name" value="ORC2"/>
</dbReference>
<dbReference type="GO" id="GO:0006260">
    <property type="term" value="P:DNA replication"/>
    <property type="evidence" value="ECO:0007669"/>
    <property type="project" value="UniProtKB-UniRule"/>
</dbReference>
<dbReference type="InterPro" id="IPR056772">
    <property type="entry name" value="RecA-like_ORC2"/>
</dbReference>
<keyword evidence="3 5" id="KW-0235">DNA replication</keyword>
<feature type="region of interest" description="Disordered" evidence="6">
    <location>
        <begin position="125"/>
        <end position="149"/>
    </location>
</feature>
<evidence type="ECO:0000256" key="1">
    <source>
        <dbReference type="ARBA" id="ARBA00004123"/>
    </source>
</evidence>
<comment type="caution">
    <text evidence="9">The sequence shown here is derived from an EMBL/GenBank/DDBJ whole genome shotgun (WGS) entry which is preliminary data.</text>
</comment>
<evidence type="ECO:0000256" key="5">
    <source>
        <dbReference type="RuleBase" id="RU368084"/>
    </source>
</evidence>
<dbReference type="OrthoDB" id="346673at2759"/>
<dbReference type="Pfam" id="PF24882">
    <property type="entry name" value="WHD_ORC2"/>
    <property type="match status" value="1"/>
</dbReference>
<feature type="region of interest" description="Disordered" evidence="6">
    <location>
        <begin position="1"/>
        <end position="97"/>
    </location>
</feature>
<feature type="compositionally biased region" description="Polar residues" evidence="6">
    <location>
        <begin position="133"/>
        <end position="144"/>
    </location>
</feature>
<dbReference type="Pfam" id="PF04084">
    <property type="entry name" value="RecA-like_ORC2"/>
    <property type="match status" value="1"/>
</dbReference>